<name>A0A1S1QDW4_9ACTN</name>
<evidence type="ECO:0000313" key="3">
    <source>
        <dbReference type="EMBL" id="OHV32160.1"/>
    </source>
</evidence>
<proteinExistence type="predicted"/>
<keyword evidence="2" id="KW-0472">Membrane</keyword>
<organism evidence="3 4">
    <name type="scientific">Parafrankia soli</name>
    <dbReference type="NCBI Taxonomy" id="2599596"/>
    <lineage>
        <taxon>Bacteria</taxon>
        <taxon>Bacillati</taxon>
        <taxon>Actinomycetota</taxon>
        <taxon>Actinomycetes</taxon>
        <taxon>Frankiales</taxon>
        <taxon>Frankiaceae</taxon>
        <taxon>Parafrankia</taxon>
    </lineage>
</organism>
<evidence type="ECO:0000256" key="2">
    <source>
        <dbReference type="SAM" id="Phobius"/>
    </source>
</evidence>
<protein>
    <submittedName>
        <fullName evidence="3">Uncharacterized protein</fullName>
    </submittedName>
</protein>
<feature type="region of interest" description="Disordered" evidence="1">
    <location>
        <begin position="1"/>
        <end position="30"/>
    </location>
</feature>
<sequence>MDGQVMQQVELPRRQVQHLTGQDGPPRPRVDPQLADRHRRIGAGRPVAAAATLAAVGWLVAAVAATLTGLAAISVIGDGITDPSGEVISEARLARDLATAAPLSSSPATWVAGGGGAPRALGLAGELEVKVECGGGQPAATWKRDDHHSD</sequence>
<keyword evidence="2" id="KW-0812">Transmembrane</keyword>
<accession>A0A1S1QDW4</accession>
<evidence type="ECO:0000313" key="4">
    <source>
        <dbReference type="Proteomes" id="UP000179769"/>
    </source>
</evidence>
<dbReference type="EMBL" id="MAXA01000158">
    <property type="protein sequence ID" value="OHV32160.1"/>
    <property type="molecule type" value="Genomic_DNA"/>
</dbReference>
<evidence type="ECO:0000256" key="1">
    <source>
        <dbReference type="SAM" id="MobiDB-lite"/>
    </source>
</evidence>
<dbReference type="Proteomes" id="UP000179769">
    <property type="component" value="Unassembled WGS sequence"/>
</dbReference>
<gene>
    <name evidence="3" type="ORF">BBK14_15785</name>
</gene>
<dbReference type="AlphaFoldDB" id="A0A1S1QDW4"/>
<feature type="transmembrane region" description="Helical" evidence="2">
    <location>
        <begin position="47"/>
        <end position="73"/>
    </location>
</feature>
<keyword evidence="4" id="KW-1185">Reference proteome</keyword>
<comment type="caution">
    <text evidence="3">The sequence shown here is derived from an EMBL/GenBank/DDBJ whole genome shotgun (WGS) entry which is preliminary data.</text>
</comment>
<reference evidence="4" key="1">
    <citation type="submission" date="2016-07" db="EMBL/GenBank/DDBJ databases">
        <title>Frankia sp. NRRL B-16219 Genome sequencing.</title>
        <authorList>
            <person name="Ghodhbane-Gtari F."/>
            <person name="Swanson E."/>
            <person name="Gueddou A."/>
            <person name="Louati M."/>
            <person name="Nouioui I."/>
            <person name="Hezbri K."/>
            <person name="Abebe-Akele F."/>
            <person name="Simpson S."/>
            <person name="Morris K."/>
            <person name="Thomas K."/>
            <person name="Gtari M."/>
            <person name="Tisa L.S."/>
        </authorList>
    </citation>
    <scope>NUCLEOTIDE SEQUENCE [LARGE SCALE GENOMIC DNA]</scope>
    <source>
        <strain evidence="4">NRRL B-16219</strain>
    </source>
</reference>
<keyword evidence="2" id="KW-1133">Transmembrane helix</keyword>